<dbReference type="PANTHER" id="PTHR40621:SF6">
    <property type="entry name" value="AP-1-LIKE TRANSCRIPTION FACTOR YAP1-RELATED"/>
    <property type="match status" value="1"/>
</dbReference>
<dbReference type="GO" id="GO:0000976">
    <property type="term" value="F:transcription cis-regulatory region binding"/>
    <property type="evidence" value="ECO:0007669"/>
    <property type="project" value="InterPro"/>
</dbReference>
<dbReference type="AlphaFoldDB" id="A0A1Y2C3U5"/>
<dbReference type="PANTHER" id="PTHR40621">
    <property type="entry name" value="TRANSCRIPTION FACTOR KAPC-RELATED"/>
    <property type="match status" value="1"/>
</dbReference>
<keyword evidence="5" id="KW-1185">Reference proteome</keyword>
<feature type="compositionally biased region" description="Polar residues" evidence="3">
    <location>
        <begin position="1"/>
        <end position="17"/>
    </location>
</feature>
<dbReference type="GO" id="GO:0090575">
    <property type="term" value="C:RNA polymerase II transcription regulator complex"/>
    <property type="evidence" value="ECO:0007669"/>
    <property type="project" value="TreeGrafter"/>
</dbReference>
<evidence type="ECO:0000256" key="2">
    <source>
        <dbReference type="ARBA" id="ARBA00023242"/>
    </source>
</evidence>
<evidence type="ECO:0000256" key="3">
    <source>
        <dbReference type="SAM" id="MobiDB-lite"/>
    </source>
</evidence>
<sequence>MDNTIYATSASPDTTTKQRGRPGRKLASDDSAASKRIQQCRSAQRAFRERKAKQAEEQQLRIQELSSLLSFSQQEVSELRQRVAELEYENAQLRDGLSIGKASLQHPIEAKPLPSPCYQGFWDTCL</sequence>
<dbReference type="Gene3D" id="1.20.5.170">
    <property type="match status" value="1"/>
</dbReference>
<feature type="region of interest" description="Disordered" evidence="3">
    <location>
        <begin position="1"/>
        <end position="51"/>
    </location>
</feature>
<dbReference type="OrthoDB" id="2593073at2759"/>
<organism evidence="4 5">
    <name type="scientific">Rhizoclosmatium globosum</name>
    <dbReference type="NCBI Taxonomy" id="329046"/>
    <lineage>
        <taxon>Eukaryota</taxon>
        <taxon>Fungi</taxon>
        <taxon>Fungi incertae sedis</taxon>
        <taxon>Chytridiomycota</taxon>
        <taxon>Chytridiomycota incertae sedis</taxon>
        <taxon>Chytridiomycetes</taxon>
        <taxon>Chytridiales</taxon>
        <taxon>Chytriomycetaceae</taxon>
        <taxon>Rhizoclosmatium</taxon>
    </lineage>
</organism>
<comment type="caution">
    <text evidence="4">The sequence shown here is derived from an EMBL/GenBank/DDBJ whole genome shotgun (WGS) entry which is preliminary data.</text>
</comment>
<evidence type="ECO:0000313" key="4">
    <source>
        <dbReference type="EMBL" id="ORY41699.1"/>
    </source>
</evidence>
<dbReference type="InterPro" id="IPR050936">
    <property type="entry name" value="AP-1-like"/>
</dbReference>
<proteinExistence type="predicted"/>
<dbReference type="EMBL" id="MCGO01000031">
    <property type="protein sequence ID" value="ORY41699.1"/>
    <property type="molecule type" value="Genomic_DNA"/>
</dbReference>
<dbReference type="InterPro" id="IPR046347">
    <property type="entry name" value="bZIP_sf"/>
</dbReference>
<dbReference type="CDD" id="cd14688">
    <property type="entry name" value="bZIP_YAP"/>
    <property type="match status" value="1"/>
</dbReference>
<dbReference type="Proteomes" id="UP000193642">
    <property type="component" value="Unassembled WGS sequence"/>
</dbReference>
<accession>A0A1Y2C3U5</accession>
<dbReference type="GO" id="GO:0001228">
    <property type="term" value="F:DNA-binding transcription activator activity, RNA polymerase II-specific"/>
    <property type="evidence" value="ECO:0007669"/>
    <property type="project" value="TreeGrafter"/>
</dbReference>
<reference evidence="4 5" key="1">
    <citation type="submission" date="2016-07" db="EMBL/GenBank/DDBJ databases">
        <title>Pervasive Adenine N6-methylation of Active Genes in Fungi.</title>
        <authorList>
            <consortium name="DOE Joint Genome Institute"/>
            <person name="Mondo S.J."/>
            <person name="Dannebaum R.O."/>
            <person name="Kuo R.C."/>
            <person name="Labutti K."/>
            <person name="Haridas S."/>
            <person name="Kuo A."/>
            <person name="Salamov A."/>
            <person name="Ahrendt S.R."/>
            <person name="Lipzen A."/>
            <person name="Sullivan W."/>
            <person name="Andreopoulos W.B."/>
            <person name="Clum A."/>
            <person name="Lindquist E."/>
            <person name="Daum C."/>
            <person name="Ramamoorthy G.K."/>
            <person name="Gryganskyi A."/>
            <person name="Culley D."/>
            <person name="Magnuson J.K."/>
            <person name="James T.Y."/>
            <person name="O'Malley M.A."/>
            <person name="Stajich J.E."/>
            <person name="Spatafora J.W."/>
            <person name="Visel A."/>
            <person name="Grigoriev I.V."/>
        </authorList>
    </citation>
    <scope>NUCLEOTIDE SEQUENCE [LARGE SCALE GENOMIC DNA]</scope>
    <source>
        <strain evidence="4 5">JEL800</strain>
    </source>
</reference>
<protein>
    <recommendedName>
        <fullName evidence="6">BZIP domain-containing protein</fullName>
    </recommendedName>
</protein>
<evidence type="ECO:0000256" key="1">
    <source>
        <dbReference type="ARBA" id="ARBA00004123"/>
    </source>
</evidence>
<keyword evidence="2" id="KW-0539">Nucleus</keyword>
<evidence type="ECO:0008006" key="6">
    <source>
        <dbReference type="Google" id="ProtNLM"/>
    </source>
</evidence>
<evidence type="ECO:0000313" key="5">
    <source>
        <dbReference type="Proteomes" id="UP000193642"/>
    </source>
</evidence>
<gene>
    <name evidence="4" type="ORF">BCR33DRAFT_338117</name>
</gene>
<name>A0A1Y2C3U5_9FUNG</name>
<dbReference type="SUPFAM" id="SSF57959">
    <property type="entry name" value="Leucine zipper domain"/>
    <property type="match status" value="1"/>
</dbReference>
<comment type="subcellular location">
    <subcellularLocation>
        <location evidence="1">Nucleus</location>
    </subcellularLocation>
</comment>